<sequence length="60" mass="7222">MKPHIYFNFGWWRVSPKPKPYHKHDELWNEAHAHCRKLNALDNGAHRLKYSKAVKVIKND</sequence>
<evidence type="ECO:0000313" key="1">
    <source>
        <dbReference type="EMBL" id="QZA70430.1"/>
    </source>
</evidence>
<reference evidence="1" key="1">
    <citation type="submission" date="2021-07" db="EMBL/GenBank/DDBJ databases">
        <authorList>
            <person name="Roth S.J."/>
            <person name="Krukonis G.P."/>
            <person name="Delesalle V.A."/>
        </authorList>
    </citation>
    <scope>NUCLEOTIDE SEQUENCE</scope>
</reference>
<dbReference type="Proteomes" id="UP000828678">
    <property type="component" value="Segment"/>
</dbReference>
<evidence type="ECO:0000313" key="2">
    <source>
        <dbReference type="Proteomes" id="UP000828678"/>
    </source>
</evidence>
<keyword evidence="2" id="KW-1185">Reference proteome</keyword>
<dbReference type="EMBL" id="MZ501266">
    <property type="protein sequence ID" value="QZA70430.1"/>
    <property type="molecule type" value="Genomic_DNA"/>
</dbReference>
<proteinExistence type="predicted"/>
<organism evidence="1 2">
    <name type="scientific">Erwinia phage AH03</name>
    <dbReference type="NCBI Taxonomy" id="2869568"/>
    <lineage>
        <taxon>Viruses</taxon>
        <taxon>Duplodnaviria</taxon>
        <taxon>Heunggongvirae</taxon>
        <taxon>Uroviricota</taxon>
        <taxon>Caudoviricetes</taxon>
        <taxon>Ahotrevirus</taxon>
        <taxon>Ahotrevirus AH03</taxon>
    </lineage>
</organism>
<name>A0AAE7X090_9CAUD</name>
<accession>A0AAE7X090</accession>
<gene>
    <name evidence="1" type="primary">16</name>
    <name evidence="1" type="ORF">AH03_16</name>
</gene>
<protein>
    <submittedName>
        <fullName evidence="1">Uncharacterized protein</fullName>
    </submittedName>
</protein>